<sequence length="169" mass="17111">MASLTSAAVTIPTFTGLKSASPSRCPAKPVTAPITPSTGGVFIKSSLKEVVGVTAFAAVASAAMASNALAVEVLLGGSDGSLAFVPNNITVAAGEEIVFINNAGFPHNVVFDEDEVPAGVNAAAISMSEEDLLNSASETYKVTLKEKGTYSFYCAPHQGAGMVGKITVN</sequence>
<dbReference type="PROSITE" id="PS00196">
    <property type="entry name" value="COPPER_BLUE"/>
    <property type="match status" value="1"/>
</dbReference>
<comment type="function">
    <text evidence="10">Participates in electron transfer between P700 and the cytochrome b6-f complex in photosystem I.</text>
</comment>
<evidence type="ECO:0000313" key="13">
    <source>
        <dbReference type="Proteomes" id="UP001179952"/>
    </source>
</evidence>
<keyword evidence="4 9" id="KW-0479">Metal-binding</keyword>
<keyword evidence="7 10" id="KW-0793">Thylakoid</keyword>
<feature type="binding site" evidence="9">
    <location>
        <position position="154"/>
    </location>
    <ligand>
        <name>Cu cation</name>
        <dbReference type="ChEBI" id="CHEBI:23378"/>
    </ligand>
</feature>
<evidence type="ECO:0000256" key="8">
    <source>
        <dbReference type="ARBA" id="ARBA00023136"/>
    </source>
</evidence>
<dbReference type="EMBL" id="JAUJYN010000010">
    <property type="protein sequence ID" value="KAK1262289.1"/>
    <property type="molecule type" value="Genomic_DNA"/>
</dbReference>
<comment type="subcellular location">
    <subcellularLocation>
        <location evidence="1 10">Plastid</location>
        <location evidence="1 10">Chloroplast thylakoid membrane</location>
        <topology evidence="1 10">Peripheral membrane protein</topology>
        <orientation evidence="1 10">Lumenal side</orientation>
    </subcellularLocation>
</comment>
<evidence type="ECO:0000256" key="5">
    <source>
        <dbReference type="ARBA" id="ARBA00022982"/>
    </source>
</evidence>
<dbReference type="Proteomes" id="UP001179952">
    <property type="component" value="Unassembled WGS sequence"/>
</dbReference>
<dbReference type="NCBIfam" id="TIGR02656">
    <property type="entry name" value="cyanin_plasto"/>
    <property type="match status" value="1"/>
</dbReference>
<dbReference type="PRINTS" id="PR00156">
    <property type="entry name" value="COPPERBLUE"/>
</dbReference>
<dbReference type="GO" id="GO:0009543">
    <property type="term" value="C:chloroplast thylakoid lumen"/>
    <property type="evidence" value="ECO:0007669"/>
    <property type="project" value="TreeGrafter"/>
</dbReference>
<dbReference type="Pfam" id="PF00127">
    <property type="entry name" value="Copper-bind"/>
    <property type="match status" value="1"/>
</dbReference>
<feature type="binding site" evidence="9">
    <location>
        <position position="162"/>
    </location>
    <ligand>
        <name>Cu cation</name>
        <dbReference type="ChEBI" id="CHEBI:23378"/>
    </ligand>
</feature>
<comment type="cofactor">
    <cofactor evidence="9">
        <name>Cu(2+)</name>
        <dbReference type="ChEBI" id="CHEBI:29036"/>
    </cofactor>
    <text evidence="9">The crystal structure with reduced Cu(1+) has also been determined.</text>
</comment>
<feature type="binding site" evidence="9">
    <location>
        <position position="107"/>
    </location>
    <ligand>
        <name>Cu cation</name>
        <dbReference type="ChEBI" id="CHEBI:23378"/>
    </ligand>
</feature>
<accession>A0AAV9ADH0</accession>
<evidence type="ECO:0000256" key="6">
    <source>
        <dbReference type="ARBA" id="ARBA00023008"/>
    </source>
</evidence>
<comment type="similarity">
    <text evidence="2 10">Belongs to the plastocyanin family.</text>
</comment>
<evidence type="ECO:0000256" key="3">
    <source>
        <dbReference type="ARBA" id="ARBA00022448"/>
    </source>
</evidence>
<dbReference type="AlphaFoldDB" id="A0AAV9ADH0"/>
<dbReference type="InterPro" id="IPR008972">
    <property type="entry name" value="Cupredoxin"/>
</dbReference>
<evidence type="ECO:0000256" key="7">
    <source>
        <dbReference type="ARBA" id="ARBA00023078"/>
    </source>
</evidence>
<reference evidence="12" key="2">
    <citation type="submission" date="2023-06" db="EMBL/GenBank/DDBJ databases">
        <authorList>
            <person name="Ma L."/>
            <person name="Liu K.-W."/>
            <person name="Li Z."/>
            <person name="Hsiao Y.-Y."/>
            <person name="Qi Y."/>
            <person name="Fu T."/>
            <person name="Tang G."/>
            <person name="Zhang D."/>
            <person name="Sun W.-H."/>
            <person name="Liu D.-K."/>
            <person name="Li Y."/>
            <person name="Chen G.-Z."/>
            <person name="Liu X.-D."/>
            <person name="Liao X.-Y."/>
            <person name="Jiang Y.-T."/>
            <person name="Yu X."/>
            <person name="Hao Y."/>
            <person name="Huang J."/>
            <person name="Zhao X.-W."/>
            <person name="Ke S."/>
            <person name="Chen Y.-Y."/>
            <person name="Wu W.-L."/>
            <person name="Hsu J.-L."/>
            <person name="Lin Y.-F."/>
            <person name="Huang M.-D."/>
            <person name="Li C.-Y."/>
            <person name="Huang L."/>
            <person name="Wang Z.-W."/>
            <person name="Zhao X."/>
            <person name="Zhong W.-Y."/>
            <person name="Peng D.-H."/>
            <person name="Ahmad S."/>
            <person name="Lan S."/>
            <person name="Zhang J.-S."/>
            <person name="Tsai W.-C."/>
            <person name="Van De Peer Y."/>
            <person name="Liu Z.-J."/>
        </authorList>
    </citation>
    <scope>NUCLEOTIDE SEQUENCE</scope>
    <source>
        <strain evidence="12">SCP</strain>
        <tissue evidence="12">Leaves</tissue>
    </source>
</reference>
<dbReference type="CDD" id="cd04219">
    <property type="entry name" value="Plastocyanin"/>
    <property type="match status" value="1"/>
</dbReference>
<dbReference type="SUPFAM" id="SSF49503">
    <property type="entry name" value="Cupredoxins"/>
    <property type="match status" value="1"/>
</dbReference>
<dbReference type="PANTHER" id="PTHR34192">
    <property type="entry name" value="PLASTOCYANIN MAJOR ISOFORM, CHLOROPLASTIC-RELATED"/>
    <property type="match status" value="1"/>
</dbReference>
<dbReference type="Gene3D" id="2.60.40.420">
    <property type="entry name" value="Cupredoxins - blue copper proteins"/>
    <property type="match status" value="1"/>
</dbReference>
<dbReference type="PRINTS" id="PR00157">
    <property type="entry name" value="PLASTOCYANIN"/>
</dbReference>
<dbReference type="GO" id="GO:0005507">
    <property type="term" value="F:copper ion binding"/>
    <property type="evidence" value="ECO:0007669"/>
    <property type="project" value="UniProtKB-UniRule"/>
</dbReference>
<keyword evidence="6 9" id="KW-0186">Copper</keyword>
<evidence type="ECO:0000256" key="10">
    <source>
        <dbReference type="RuleBase" id="RU363020"/>
    </source>
</evidence>
<dbReference type="GO" id="GO:0009535">
    <property type="term" value="C:chloroplast thylakoid membrane"/>
    <property type="evidence" value="ECO:0007669"/>
    <property type="project" value="UniProtKB-SubCell"/>
</dbReference>
<keyword evidence="5 10" id="KW-0249">Electron transport</keyword>
<name>A0AAV9ADH0_ACOGR</name>
<evidence type="ECO:0000256" key="1">
    <source>
        <dbReference type="ARBA" id="ARBA00004622"/>
    </source>
</evidence>
<dbReference type="InterPro" id="IPR000923">
    <property type="entry name" value="BlueCu_1"/>
</dbReference>
<protein>
    <recommendedName>
        <fullName evidence="10">Plastocyanin</fullName>
    </recommendedName>
</protein>
<feature type="domain" description="Blue (type 1) copper" evidence="11">
    <location>
        <begin position="72"/>
        <end position="169"/>
    </location>
</feature>
<evidence type="ECO:0000259" key="11">
    <source>
        <dbReference type="Pfam" id="PF00127"/>
    </source>
</evidence>
<dbReference type="GO" id="GO:0009055">
    <property type="term" value="F:electron transfer activity"/>
    <property type="evidence" value="ECO:0007669"/>
    <property type="project" value="UniProtKB-UniRule"/>
</dbReference>
<evidence type="ECO:0000256" key="4">
    <source>
        <dbReference type="ARBA" id="ARBA00022723"/>
    </source>
</evidence>
<keyword evidence="3 10" id="KW-0813">Transport</keyword>
<dbReference type="InterPro" id="IPR028871">
    <property type="entry name" value="BlueCu_1_BS"/>
</dbReference>
<evidence type="ECO:0000256" key="9">
    <source>
        <dbReference type="PIRSR" id="PIRSR602387-1"/>
    </source>
</evidence>
<dbReference type="InterPro" id="IPR001235">
    <property type="entry name" value="Copper_blue_Plastocyanin"/>
</dbReference>
<evidence type="ECO:0000256" key="2">
    <source>
        <dbReference type="ARBA" id="ARBA00005338"/>
    </source>
</evidence>
<keyword evidence="13" id="KW-1185">Reference proteome</keyword>
<dbReference type="PANTHER" id="PTHR34192:SF10">
    <property type="entry name" value="PLASTOCYANIN MAJOR ISOFORM, CHLOROPLASTIC-RELATED"/>
    <property type="match status" value="1"/>
</dbReference>
<organism evidence="12 13">
    <name type="scientific">Acorus gramineus</name>
    <name type="common">Dwarf sweet flag</name>
    <dbReference type="NCBI Taxonomy" id="55184"/>
    <lineage>
        <taxon>Eukaryota</taxon>
        <taxon>Viridiplantae</taxon>
        <taxon>Streptophyta</taxon>
        <taxon>Embryophyta</taxon>
        <taxon>Tracheophyta</taxon>
        <taxon>Spermatophyta</taxon>
        <taxon>Magnoliopsida</taxon>
        <taxon>Liliopsida</taxon>
        <taxon>Acoraceae</taxon>
        <taxon>Acorus</taxon>
    </lineage>
</organism>
<dbReference type="InterPro" id="IPR002387">
    <property type="entry name" value="Plastocyanin"/>
</dbReference>
<feature type="binding site" evidence="9">
    <location>
        <position position="157"/>
    </location>
    <ligand>
        <name>Cu cation</name>
        <dbReference type="ChEBI" id="CHEBI:23378"/>
    </ligand>
</feature>
<proteinExistence type="inferred from homology"/>
<reference evidence="12" key="1">
    <citation type="journal article" date="2023" name="Nat. Commun.">
        <title>Diploid and tetraploid genomes of Acorus and the evolution of monocots.</title>
        <authorList>
            <person name="Ma L."/>
            <person name="Liu K.W."/>
            <person name="Li Z."/>
            <person name="Hsiao Y.Y."/>
            <person name="Qi Y."/>
            <person name="Fu T."/>
            <person name="Tang G.D."/>
            <person name="Zhang D."/>
            <person name="Sun W.H."/>
            <person name="Liu D.K."/>
            <person name="Li Y."/>
            <person name="Chen G.Z."/>
            <person name="Liu X.D."/>
            <person name="Liao X.Y."/>
            <person name="Jiang Y.T."/>
            <person name="Yu X."/>
            <person name="Hao Y."/>
            <person name="Huang J."/>
            <person name="Zhao X.W."/>
            <person name="Ke S."/>
            <person name="Chen Y.Y."/>
            <person name="Wu W.L."/>
            <person name="Hsu J.L."/>
            <person name="Lin Y.F."/>
            <person name="Huang M.D."/>
            <person name="Li C.Y."/>
            <person name="Huang L."/>
            <person name="Wang Z.W."/>
            <person name="Zhao X."/>
            <person name="Zhong W.Y."/>
            <person name="Peng D.H."/>
            <person name="Ahmad S."/>
            <person name="Lan S."/>
            <person name="Zhang J.S."/>
            <person name="Tsai W.C."/>
            <person name="Van de Peer Y."/>
            <person name="Liu Z.J."/>
        </authorList>
    </citation>
    <scope>NUCLEOTIDE SEQUENCE</scope>
    <source>
        <strain evidence="12">SCP</strain>
    </source>
</reference>
<evidence type="ECO:0000313" key="12">
    <source>
        <dbReference type="EMBL" id="KAK1262289.1"/>
    </source>
</evidence>
<keyword evidence="8 10" id="KW-0472">Membrane</keyword>
<comment type="caution">
    <text evidence="12">The sequence shown here is derived from an EMBL/GenBank/DDBJ whole genome shotgun (WGS) entry which is preliminary data.</text>
</comment>
<gene>
    <name evidence="12" type="ORF">QJS04_geneDACA001289</name>
</gene>